<accession>A0AAV6HW10</accession>
<keyword evidence="6" id="KW-1185">Reference proteome</keyword>
<evidence type="ECO:0000313" key="5">
    <source>
        <dbReference type="EMBL" id="KAG5520428.1"/>
    </source>
</evidence>
<dbReference type="GO" id="GO:0070979">
    <property type="term" value="P:protein K11-linked ubiquitination"/>
    <property type="evidence" value="ECO:0007669"/>
    <property type="project" value="TreeGrafter"/>
</dbReference>
<evidence type="ECO:0000313" key="6">
    <source>
        <dbReference type="Proteomes" id="UP000823749"/>
    </source>
</evidence>
<organism evidence="5 6">
    <name type="scientific">Rhododendron griersonianum</name>
    <dbReference type="NCBI Taxonomy" id="479676"/>
    <lineage>
        <taxon>Eukaryota</taxon>
        <taxon>Viridiplantae</taxon>
        <taxon>Streptophyta</taxon>
        <taxon>Embryophyta</taxon>
        <taxon>Tracheophyta</taxon>
        <taxon>Spermatophyta</taxon>
        <taxon>Magnoliopsida</taxon>
        <taxon>eudicotyledons</taxon>
        <taxon>Gunneridae</taxon>
        <taxon>Pentapetalae</taxon>
        <taxon>asterids</taxon>
        <taxon>Ericales</taxon>
        <taxon>Ericaceae</taxon>
        <taxon>Ericoideae</taxon>
        <taxon>Rhodoreae</taxon>
        <taxon>Rhododendron</taxon>
    </lineage>
</organism>
<keyword evidence="2" id="KW-0498">Mitosis</keyword>
<keyword evidence="1" id="KW-0132">Cell division</keyword>
<dbReference type="PANTHER" id="PTHR12830">
    <property type="entry name" value="ANAPHASE-PROMOTING COMPLEX SUBUNIT 5"/>
    <property type="match status" value="1"/>
</dbReference>
<keyword evidence="3" id="KW-0833">Ubl conjugation pathway</keyword>
<dbReference type="EMBL" id="JACTNZ010000012">
    <property type="protein sequence ID" value="KAG5520428.1"/>
    <property type="molecule type" value="Genomic_DNA"/>
</dbReference>
<dbReference type="PANTHER" id="PTHR12830:SF9">
    <property type="entry name" value="ANAPHASE-PROMOTING COMPLEX SUBUNIT 5"/>
    <property type="match status" value="1"/>
</dbReference>
<comment type="caution">
    <text evidence="5">The sequence shown here is derived from an EMBL/GenBank/DDBJ whole genome shotgun (WGS) entry which is preliminary data.</text>
</comment>
<dbReference type="GO" id="GO:0045842">
    <property type="term" value="P:positive regulation of mitotic metaphase/anaphase transition"/>
    <property type="evidence" value="ECO:0007669"/>
    <property type="project" value="TreeGrafter"/>
</dbReference>
<dbReference type="GO" id="GO:0031145">
    <property type="term" value="P:anaphase-promoting complex-dependent catabolic process"/>
    <property type="evidence" value="ECO:0007669"/>
    <property type="project" value="TreeGrafter"/>
</dbReference>
<dbReference type="InterPro" id="IPR037679">
    <property type="entry name" value="Apc5"/>
</dbReference>
<dbReference type="GO" id="GO:0005680">
    <property type="term" value="C:anaphase-promoting complex"/>
    <property type="evidence" value="ECO:0007669"/>
    <property type="project" value="InterPro"/>
</dbReference>
<sequence>MVKFYQASKNYKSRWELSFNHLLVLARLPTSTPTPTPPPRPVIAPTPSPATTPSFAEQFESFHIELAAIRRSCFAHSLFCMCHKLNKQVENATILLLLAEIHERSGNVVLGIPCALASLSFCQSFNLDLLKASATLTLAELRLSLGSNHAKRASTLVRSASLGSNHAKRASTLVRSHCQSFNLDLLKASTTLTLAELRLSLGSNHAKRASTLVHRSLPMIRSHGGLELRARAAFIVEAKCYLSDPT</sequence>
<evidence type="ECO:0000256" key="3">
    <source>
        <dbReference type="ARBA" id="ARBA00022786"/>
    </source>
</evidence>
<name>A0AAV6HW10_9ERIC</name>
<gene>
    <name evidence="5" type="ORF">RHGRI_033122</name>
</gene>
<keyword evidence="4" id="KW-0131">Cell cycle</keyword>
<dbReference type="Proteomes" id="UP000823749">
    <property type="component" value="Chromosome 12"/>
</dbReference>
<reference evidence="5" key="1">
    <citation type="submission" date="2020-08" db="EMBL/GenBank/DDBJ databases">
        <title>Plant Genome Project.</title>
        <authorList>
            <person name="Zhang R.-G."/>
        </authorList>
    </citation>
    <scope>NUCLEOTIDE SEQUENCE</scope>
    <source>
        <strain evidence="5">WSP0</strain>
        <tissue evidence="5">Leaf</tissue>
    </source>
</reference>
<evidence type="ECO:0000256" key="4">
    <source>
        <dbReference type="ARBA" id="ARBA00023306"/>
    </source>
</evidence>
<protein>
    <submittedName>
        <fullName evidence="5">Uncharacterized protein</fullName>
    </submittedName>
</protein>
<evidence type="ECO:0000256" key="1">
    <source>
        <dbReference type="ARBA" id="ARBA00022618"/>
    </source>
</evidence>
<dbReference type="GO" id="GO:0051301">
    <property type="term" value="P:cell division"/>
    <property type="evidence" value="ECO:0007669"/>
    <property type="project" value="UniProtKB-KW"/>
</dbReference>
<dbReference type="AlphaFoldDB" id="A0AAV6HW10"/>
<evidence type="ECO:0000256" key="2">
    <source>
        <dbReference type="ARBA" id="ARBA00022776"/>
    </source>
</evidence>
<proteinExistence type="predicted"/>